<dbReference type="PANTHER" id="PTHR11038:SF16">
    <property type="entry name" value="MITOCHONDRIAL IMPORT INNER MEMBRANE TRANSLOCASE SUBUNIT TIM10"/>
    <property type="match status" value="1"/>
</dbReference>
<comment type="caution">
    <text evidence="15">The sequence shown here is derived from an EMBL/GenBank/DDBJ whole genome shotgun (WGS) entry which is preliminary data.</text>
</comment>
<comment type="similarity">
    <text evidence="2">Belongs to the small Tim family.</text>
</comment>
<dbReference type="GO" id="GO:0005743">
    <property type="term" value="C:mitochondrial inner membrane"/>
    <property type="evidence" value="ECO:0007669"/>
    <property type="project" value="UniProtKB-SubCell"/>
</dbReference>
<evidence type="ECO:0000256" key="9">
    <source>
        <dbReference type="ARBA" id="ARBA00022927"/>
    </source>
</evidence>
<evidence type="ECO:0000259" key="14">
    <source>
        <dbReference type="Pfam" id="PF02953"/>
    </source>
</evidence>
<dbReference type="Pfam" id="PF02953">
    <property type="entry name" value="zf-Tim10_DDP"/>
    <property type="match status" value="1"/>
</dbReference>
<dbReference type="EMBL" id="AXCR01000011">
    <property type="protein sequence ID" value="KJR81320.1"/>
    <property type="molecule type" value="Genomic_DNA"/>
</dbReference>
<accession>A0A0F2LXV2</accession>
<dbReference type="GO" id="GO:0015031">
    <property type="term" value="P:protein transport"/>
    <property type="evidence" value="ECO:0007669"/>
    <property type="project" value="UniProtKB-KW"/>
</dbReference>
<evidence type="ECO:0000256" key="7">
    <source>
        <dbReference type="ARBA" id="ARBA00022792"/>
    </source>
</evidence>
<reference evidence="15 16" key="2">
    <citation type="journal article" date="2015" name="Eukaryot. Cell">
        <title>Asexual propagation of a virulent clone complex in a human and feline outbreak of sporotrichosis.</title>
        <authorList>
            <person name="Teixeira Mde M."/>
            <person name="Rodrigues A.M."/>
            <person name="Tsui C.K."/>
            <person name="de Almeida L.G."/>
            <person name="Van Diepeningen A.D."/>
            <person name="van den Ende B.G."/>
            <person name="Fernandes G.F."/>
            <person name="Kano R."/>
            <person name="Hamelin R.C."/>
            <person name="Lopes-Bezerra L.M."/>
            <person name="Vasconcelos A.T."/>
            <person name="de Hoog S."/>
            <person name="de Camargo Z.P."/>
            <person name="Felipe M.S."/>
        </authorList>
    </citation>
    <scope>NUCLEOTIDE SEQUENCE [LARGE SCALE GENOMIC DNA]</scope>
    <source>
        <strain evidence="15 16">1099-18</strain>
    </source>
</reference>
<organism evidence="15 16">
    <name type="scientific">Sporothrix schenckii 1099-18</name>
    <dbReference type="NCBI Taxonomy" id="1397361"/>
    <lineage>
        <taxon>Eukaryota</taxon>
        <taxon>Fungi</taxon>
        <taxon>Dikarya</taxon>
        <taxon>Ascomycota</taxon>
        <taxon>Pezizomycotina</taxon>
        <taxon>Sordariomycetes</taxon>
        <taxon>Sordariomycetidae</taxon>
        <taxon>Ophiostomatales</taxon>
        <taxon>Ophiostomataceae</taxon>
        <taxon>Sporothrix</taxon>
    </lineage>
</organism>
<evidence type="ECO:0000313" key="15">
    <source>
        <dbReference type="EMBL" id="KJR81320.1"/>
    </source>
</evidence>
<evidence type="ECO:0000256" key="8">
    <source>
        <dbReference type="ARBA" id="ARBA00022833"/>
    </source>
</evidence>
<dbReference type="Gene3D" id="1.10.287.810">
    <property type="entry name" value="Mitochondrial import inner membrane translocase subunit tim13 like domains"/>
    <property type="match status" value="1"/>
</dbReference>
<dbReference type="Proteomes" id="UP000033710">
    <property type="component" value="Unassembled WGS sequence"/>
</dbReference>
<name>A0A0F2LXV2_SPOSC</name>
<protein>
    <recommendedName>
        <fullName evidence="4">Mitochondrial import inner membrane translocase subunit TIM10</fullName>
    </recommendedName>
    <alternativeName>
        <fullName evidence="3">Mitochondrial import inner membrane translocase subunit Tim10</fullName>
    </alternativeName>
</protein>
<evidence type="ECO:0000256" key="13">
    <source>
        <dbReference type="ARBA" id="ARBA00023186"/>
    </source>
</evidence>
<evidence type="ECO:0000256" key="1">
    <source>
        <dbReference type="ARBA" id="ARBA00004137"/>
    </source>
</evidence>
<evidence type="ECO:0000256" key="11">
    <source>
        <dbReference type="ARBA" id="ARBA00023128"/>
    </source>
</evidence>
<dbReference type="OrthoDB" id="274922at2759"/>
<reference evidence="15 16" key="1">
    <citation type="journal article" date="2014" name="BMC Genomics">
        <title>Comparative genomics of the major fungal agents of human and animal Sporotrichosis: Sporothrix schenckii and Sporothrix brasiliensis.</title>
        <authorList>
            <person name="Teixeira M.M."/>
            <person name="de Almeida L.G."/>
            <person name="Kubitschek-Barreira P."/>
            <person name="Alves F.L."/>
            <person name="Kioshima E.S."/>
            <person name="Abadio A.K."/>
            <person name="Fernandes L."/>
            <person name="Derengowski L.S."/>
            <person name="Ferreira K.S."/>
            <person name="Souza R.C."/>
            <person name="Ruiz J.C."/>
            <person name="de Andrade N.C."/>
            <person name="Paes H.C."/>
            <person name="Nicola A.M."/>
            <person name="Albuquerque P."/>
            <person name="Gerber A.L."/>
            <person name="Martins V.P."/>
            <person name="Peconick L.D."/>
            <person name="Neto A.V."/>
            <person name="Chaucanez C.B."/>
            <person name="Silva P.A."/>
            <person name="Cunha O.L."/>
            <person name="de Oliveira F.F."/>
            <person name="dos Santos T.C."/>
            <person name="Barros A.L."/>
            <person name="Soares M.A."/>
            <person name="de Oliveira L.M."/>
            <person name="Marini M.M."/>
            <person name="Villalobos-Duno H."/>
            <person name="Cunha M.M."/>
            <person name="de Hoog S."/>
            <person name="da Silveira J.F."/>
            <person name="Henrissat B."/>
            <person name="Nino-Vega G.A."/>
            <person name="Cisalpino P.S."/>
            <person name="Mora-Montes H.M."/>
            <person name="Almeida S.R."/>
            <person name="Stajich J.E."/>
            <person name="Lopes-Bezerra L.M."/>
            <person name="Vasconcelos A.T."/>
            <person name="Felipe M.S."/>
        </authorList>
    </citation>
    <scope>NUCLEOTIDE SEQUENCE [LARGE SCALE GENOMIC DNA]</scope>
    <source>
        <strain evidence="15 16">1099-18</strain>
    </source>
</reference>
<dbReference type="SUPFAM" id="SSF144122">
    <property type="entry name" value="Tim10-like"/>
    <property type="match status" value="1"/>
</dbReference>
<keyword evidence="11" id="KW-0496">Mitochondrion</keyword>
<evidence type="ECO:0000256" key="5">
    <source>
        <dbReference type="ARBA" id="ARBA00022448"/>
    </source>
</evidence>
<keyword evidence="10" id="KW-0811">Translocation</keyword>
<keyword evidence="9" id="KW-0653">Protein transport</keyword>
<dbReference type="InterPro" id="IPR035427">
    <property type="entry name" value="Tim10-like_dom_sf"/>
</dbReference>
<keyword evidence="5" id="KW-0813">Transport</keyword>
<dbReference type="KEGG" id="ssck:SPSK_01277"/>
<dbReference type="GO" id="GO:0046872">
    <property type="term" value="F:metal ion binding"/>
    <property type="evidence" value="ECO:0007669"/>
    <property type="project" value="UniProtKB-KW"/>
</dbReference>
<keyword evidence="7" id="KW-0999">Mitochondrion inner membrane</keyword>
<evidence type="ECO:0000256" key="3">
    <source>
        <dbReference type="ARBA" id="ARBA00020190"/>
    </source>
</evidence>
<comment type="subcellular location">
    <subcellularLocation>
        <location evidence="1">Mitochondrion inner membrane</location>
        <topology evidence="1">Peripheral membrane protein</topology>
        <orientation evidence="1">Intermembrane side</orientation>
    </subcellularLocation>
</comment>
<dbReference type="InterPro" id="IPR004217">
    <property type="entry name" value="Tim10-like"/>
</dbReference>
<keyword evidence="12" id="KW-1015">Disulfide bond</keyword>
<feature type="domain" description="Tim10-like" evidence="14">
    <location>
        <begin position="89"/>
        <end position="151"/>
    </location>
</feature>
<dbReference type="PANTHER" id="PTHR11038">
    <property type="entry name" value="MITOCHONDRIAL IMPORT INNER MEMBRANE TRANSLOCASE SUBUNIT TIM10"/>
    <property type="match status" value="1"/>
</dbReference>
<keyword evidence="6" id="KW-0479">Metal-binding</keyword>
<evidence type="ECO:0000256" key="10">
    <source>
        <dbReference type="ARBA" id="ARBA00023010"/>
    </source>
</evidence>
<evidence type="ECO:0000256" key="2">
    <source>
        <dbReference type="ARBA" id="ARBA00006720"/>
    </source>
</evidence>
<dbReference type="VEuPathDB" id="FungiDB:SPSK_01277"/>
<dbReference type="RefSeq" id="XP_016583996.1">
    <property type="nucleotide sequence ID" value="XM_016728207.1"/>
</dbReference>
<evidence type="ECO:0000256" key="6">
    <source>
        <dbReference type="ARBA" id="ARBA00022723"/>
    </source>
</evidence>
<dbReference type="AlphaFoldDB" id="A0A0F2LXV2"/>
<keyword evidence="7" id="KW-0472">Membrane</keyword>
<keyword evidence="8" id="KW-0862">Zinc</keyword>
<proteinExistence type="inferred from homology"/>
<dbReference type="GeneID" id="27663484"/>
<sequence>MVISTNQIPESDWSVGKRPKKRHWFFKIQRHNKVAHTTSHDDRLTTDHDRFAFRPFHTQNIVPKTPATTAIMSFFGMGRPQLSSAEKIAAVEAEMKMMSDMHNRLIKACAAKCVPTDYRESELNKGESVCLDRCAAKFFAVHMNVSEHMQQEAAKRNAGGGGGMF</sequence>
<evidence type="ECO:0000256" key="4">
    <source>
        <dbReference type="ARBA" id="ARBA00020709"/>
    </source>
</evidence>
<keyword evidence="13" id="KW-0143">Chaperone</keyword>
<gene>
    <name evidence="15" type="ORF">SPSK_01277</name>
</gene>
<dbReference type="GO" id="GO:0045039">
    <property type="term" value="P:protein insertion into mitochondrial inner membrane"/>
    <property type="evidence" value="ECO:0007669"/>
    <property type="project" value="UniProtKB-ARBA"/>
</dbReference>
<evidence type="ECO:0000256" key="12">
    <source>
        <dbReference type="ARBA" id="ARBA00023157"/>
    </source>
</evidence>
<evidence type="ECO:0000313" key="16">
    <source>
        <dbReference type="Proteomes" id="UP000033710"/>
    </source>
</evidence>